<dbReference type="GO" id="GO:0000976">
    <property type="term" value="F:transcription cis-regulatory region binding"/>
    <property type="evidence" value="ECO:0007669"/>
    <property type="project" value="TreeGrafter"/>
</dbReference>
<dbReference type="GO" id="GO:0005829">
    <property type="term" value="C:cytosol"/>
    <property type="evidence" value="ECO:0007669"/>
    <property type="project" value="TreeGrafter"/>
</dbReference>
<dbReference type="InterPro" id="IPR016032">
    <property type="entry name" value="Sig_transdc_resp-reg_C-effctor"/>
</dbReference>
<dbReference type="Gene3D" id="3.40.50.2300">
    <property type="match status" value="1"/>
</dbReference>
<dbReference type="PROSITE" id="PS50110">
    <property type="entry name" value="RESPONSE_REGULATORY"/>
    <property type="match status" value="1"/>
</dbReference>
<name>A0AAV3U5Q3_9ALTE</name>
<organism evidence="12 13">
    <name type="scientific">Halioxenophilus aromaticivorans</name>
    <dbReference type="NCBI Taxonomy" id="1306992"/>
    <lineage>
        <taxon>Bacteria</taxon>
        <taxon>Pseudomonadati</taxon>
        <taxon>Pseudomonadota</taxon>
        <taxon>Gammaproteobacteria</taxon>
        <taxon>Alteromonadales</taxon>
        <taxon>Alteromonadaceae</taxon>
        <taxon>Halioxenophilus</taxon>
    </lineage>
</organism>
<keyword evidence="3 8" id="KW-0597">Phosphoprotein</keyword>
<sequence length="231" mass="25923">MAKQLILVEDDKRLSELVSTYLTSEGFDVTTLYSGDNAVSEILSRTVDLVILDLMLPGMSGLEICRRLRTSLNCPIVMLTAQDDDFTEVSALNTGVDDYIIKPFRPHILLARINVLLRRCKEIALPPSDEFLIAQDLRVNVLDRSITKAGQPVDVTDAEFDLLVLLMKNAGSIVERDTLFNSLRGLDYNGTDRSVDQRVSMLRRKLGDHGQASQYIRTVRGKGYLFARKLC</sequence>
<evidence type="ECO:0000256" key="6">
    <source>
        <dbReference type="ARBA" id="ARBA00023125"/>
    </source>
</evidence>
<evidence type="ECO:0000313" key="13">
    <source>
        <dbReference type="Proteomes" id="UP001409585"/>
    </source>
</evidence>
<feature type="domain" description="Response regulatory" evidence="10">
    <location>
        <begin position="4"/>
        <end position="117"/>
    </location>
</feature>
<accession>A0AAV3U5Q3</accession>
<dbReference type="SUPFAM" id="SSF52172">
    <property type="entry name" value="CheY-like"/>
    <property type="match status" value="1"/>
</dbReference>
<evidence type="ECO:0000256" key="5">
    <source>
        <dbReference type="ARBA" id="ARBA00023015"/>
    </source>
</evidence>
<dbReference type="SUPFAM" id="SSF46894">
    <property type="entry name" value="C-terminal effector domain of the bipartite response regulators"/>
    <property type="match status" value="1"/>
</dbReference>
<dbReference type="GO" id="GO:0006355">
    <property type="term" value="P:regulation of DNA-templated transcription"/>
    <property type="evidence" value="ECO:0007669"/>
    <property type="project" value="InterPro"/>
</dbReference>
<feature type="domain" description="OmpR/PhoB-type" evidence="11">
    <location>
        <begin position="129"/>
        <end position="228"/>
    </location>
</feature>
<dbReference type="Gene3D" id="6.10.250.690">
    <property type="match status" value="1"/>
</dbReference>
<gene>
    <name evidence="12" type="ORF">GCM10025791_34040</name>
</gene>
<dbReference type="SMART" id="SM00448">
    <property type="entry name" value="REC"/>
    <property type="match status" value="1"/>
</dbReference>
<evidence type="ECO:0000256" key="1">
    <source>
        <dbReference type="ARBA" id="ARBA00004496"/>
    </source>
</evidence>
<evidence type="ECO:0000256" key="2">
    <source>
        <dbReference type="ARBA" id="ARBA00022490"/>
    </source>
</evidence>
<evidence type="ECO:0000256" key="3">
    <source>
        <dbReference type="ARBA" id="ARBA00022553"/>
    </source>
</evidence>
<protein>
    <submittedName>
        <fullName evidence="12">Response regulator</fullName>
    </submittedName>
</protein>
<comment type="caution">
    <text evidence="12">The sequence shown here is derived from an EMBL/GenBank/DDBJ whole genome shotgun (WGS) entry which is preliminary data.</text>
</comment>
<dbReference type="Pfam" id="PF00072">
    <property type="entry name" value="Response_reg"/>
    <property type="match status" value="1"/>
</dbReference>
<evidence type="ECO:0000313" key="12">
    <source>
        <dbReference type="EMBL" id="GAA4950878.1"/>
    </source>
</evidence>
<evidence type="ECO:0000259" key="10">
    <source>
        <dbReference type="PROSITE" id="PS50110"/>
    </source>
</evidence>
<dbReference type="Pfam" id="PF00486">
    <property type="entry name" value="Trans_reg_C"/>
    <property type="match status" value="1"/>
</dbReference>
<evidence type="ECO:0000259" key="11">
    <source>
        <dbReference type="PROSITE" id="PS51755"/>
    </source>
</evidence>
<evidence type="ECO:0000256" key="4">
    <source>
        <dbReference type="ARBA" id="ARBA00023012"/>
    </source>
</evidence>
<keyword evidence="6 9" id="KW-0238">DNA-binding</keyword>
<reference evidence="13" key="1">
    <citation type="journal article" date="2019" name="Int. J. Syst. Evol. Microbiol.">
        <title>The Global Catalogue of Microorganisms (GCM) 10K type strain sequencing project: providing services to taxonomists for standard genome sequencing and annotation.</title>
        <authorList>
            <consortium name="The Broad Institute Genomics Platform"/>
            <consortium name="The Broad Institute Genome Sequencing Center for Infectious Disease"/>
            <person name="Wu L."/>
            <person name="Ma J."/>
        </authorList>
    </citation>
    <scope>NUCLEOTIDE SEQUENCE [LARGE SCALE GENOMIC DNA]</scope>
    <source>
        <strain evidence="13">JCM 19134</strain>
    </source>
</reference>
<keyword evidence="13" id="KW-1185">Reference proteome</keyword>
<dbReference type="PANTHER" id="PTHR48111:SF47">
    <property type="entry name" value="TRANSCRIPTIONAL REGULATORY PROTEIN RSTA"/>
    <property type="match status" value="1"/>
</dbReference>
<dbReference type="InterPro" id="IPR011006">
    <property type="entry name" value="CheY-like_superfamily"/>
</dbReference>
<evidence type="ECO:0000256" key="9">
    <source>
        <dbReference type="PROSITE-ProRule" id="PRU01091"/>
    </source>
</evidence>
<dbReference type="PROSITE" id="PS51755">
    <property type="entry name" value="OMPR_PHOB"/>
    <property type="match status" value="1"/>
</dbReference>
<feature type="modified residue" description="4-aspartylphosphate" evidence="8">
    <location>
        <position position="53"/>
    </location>
</feature>
<evidence type="ECO:0000256" key="7">
    <source>
        <dbReference type="ARBA" id="ARBA00023163"/>
    </source>
</evidence>
<dbReference type="Gene3D" id="1.10.10.10">
    <property type="entry name" value="Winged helix-like DNA-binding domain superfamily/Winged helix DNA-binding domain"/>
    <property type="match status" value="1"/>
</dbReference>
<dbReference type="InterPro" id="IPR001789">
    <property type="entry name" value="Sig_transdc_resp-reg_receiver"/>
</dbReference>
<keyword evidence="7" id="KW-0804">Transcription</keyword>
<dbReference type="SMART" id="SM00862">
    <property type="entry name" value="Trans_reg_C"/>
    <property type="match status" value="1"/>
</dbReference>
<dbReference type="CDD" id="cd00383">
    <property type="entry name" value="trans_reg_C"/>
    <property type="match status" value="1"/>
</dbReference>
<dbReference type="InterPro" id="IPR036388">
    <property type="entry name" value="WH-like_DNA-bd_sf"/>
</dbReference>
<dbReference type="InterPro" id="IPR039420">
    <property type="entry name" value="WalR-like"/>
</dbReference>
<dbReference type="EMBL" id="BAABLX010000029">
    <property type="protein sequence ID" value="GAA4950878.1"/>
    <property type="molecule type" value="Genomic_DNA"/>
</dbReference>
<evidence type="ECO:0000256" key="8">
    <source>
        <dbReference type="PROSITE-ProRule" id="PRU00169"/>
    </source>
</evidence>
<dbReference type="CDD" id="cd17574">
    <property type="entry name" value="REC_OmpR"/>
    <property type="match status" value="1"/>
</dbReference>
<keyword evidence="2" id="KW-0963">Cytoplasm</keyword>
<dbReference type="FunFam" id="3.40.50.2300:FF:000001">
    <property type="entry name" value="DNA-binding response regulator PhoB"/>
    <property type="match status" value="1"/>
</dbReference>
<feature type="DNA-binding region" description="OmpR/PhoB-type" evidence="9">
    <location>
        <begin position="129"/>
        <end position="228"/>
    </location>
</feature>
<keyword evidence="4" id="KW-0902">Two-component regulatory system</keyword>
<dbReference type="FunFam" id="1.10.10.10:FF:000099">
    <property type="entry name" value="Two-component system response regulator TorR"/>
    <property type="match status" value="1"/>
</dbReference>
<dbReference type="InterPro" id="IPR001867">
    <property type="entry name" value="OmpR/PhoB-type_DNA-bd"/>
</dbReference>
<dbReference type="PANTHER" id="PTHR48111">
    <property type="entry name" value="REGULATOR OF RPOS"/>
    <property type="match status" value="1"/>
</dbReference>
<dbReference type="GO" id="GO:0000156">
    <property type="term" value="F:phosphorelay response regulator activity"/>
    <property type="evidence" value="ECO:0007669"/>
    <property type="project" value="TreeGrafter"/>
</dbReference>
<comment type="subcellular location">
    <subcellularLocation>
        <location evidence="1">Cytoplasm</location>
    </subcellularLocation>
</comment>
<dbReference type="AlphaFoldDB" id="A0AAV3U5Q3"/>
<keyword evidence="5" id="KW-0805">Transcription regulation</keyword>
<dbReference type="RefSeq" id="WP_345425138.1">
    <property type="nucleotide sequence ID" value="NZ_AP031496.1"/>
</dbReference>
<proteinExistence type="predicted"/>
<dbReference type="Proteomes" id="UP001409585">
    <property type="component" value="Unassembled WGS sequence"/>
</dbReference>
<dbReference type="GO" id="GO:0032993">
    <property type="term" value="C:protein-DNA complex"/>
    <property type="evidence" value="ECO:0007669"/>
    <property type="project" value="TreeGrafter"/>
</dbReference>